<protein>
    <submittedName>
        <fullName evidence="1">Uncharacterized protein</fullName>
    </submittedName>
</protein>
<keyword evidence="2" id="KW-1185">Reference proteome</keyword>
<proteinExistence type="predicted"/>
<name>A0A5E4MUU6_9HEMI</name>
<feature type="non-terminal residue" evidence="1">
    <location>
        <position position="1"/>
    </location>
</feature>
<dbReference type="EMBL" id="CABPRJ010001327">
    <property type="protein sequence ID" value="VVC35297.1"/>
    <property type="molecule type" value="Genomic_DNA"/>
</dbReference>
<gene>
    <name evidence="1" type="ORF">CINCED_3A008150</name>
</gene>
<feature type="non-terminal residue" evidence="1">
    <location>
        <position position="190"/>
    </location>
</feature>
<organism evidence="1 2">
    <name type="scientific">Cinara cedri</name>
    <dbReference type="NCBI Taxonomy" id="506608"/>
    <lineage>
        <taxon>Eukaryota</taxon>
        <taxon>Metazoa</taxon>
        <taxon>Ecdysozoa</taxon>
        <taxon>Arthropoda</taxon>
        <taxon>Hexapoda</taxon>
        <taxon>Insecta</taxon>
        <taxon>Pterygota</taxon>
        <taxon>Neoptera</taxon>
        <taxon>Paraneoptera</taxon>
        <taxon>Hemiptera</taxon>
        <taxon>Sternorrhyncha</taxon>
        <taxon>Aphidomorpha</taxon>
        <taxon>Aphidoidea</taxon>
        <taxon>Aphididae</taxon>
        <taxon>Lachninae</taxon>
        <taxon>Cinara</taxon>
    </lineage>
</organism>
<dbReference type="Pfam" id="PF24664">
    <property type="entry name" value="Monjiviricetes_fusion"/>
    <property type="match status" value="1"/>
</dbReference>
<reference evidence="1 2" key="1">
    <citation type="submission" date="2019-08" db="EMBL/GenBank/DDBJ databases">
        <authorList>
            <person name="Alioto T."/>
            <person name="Alioto T."/>
            <person name="Gomez Garrido J."/>
        </authorList>
    </citation>
    <scope>NUCLEOTIDE SEQUENCE [LARGE SCALE GENOMIC DNA]</scope>
</reference>
<accession>A0A5E4MUU6</accession>
<evidence type="ECO:0000313" key="1">
    <source>
        <dbReference type="EMBL" id="VVC35297.1"/>
    </source>
</evidence>
<dbReference type="AlphaFoldDB" id="A0A5E4MUU6"/>
<evidence type="ECO:0000313" key="2">
    <source>
        <dbReference type="Proteomes" id="UP000325440"/>
    </source>
</evidence>
<dbReference type="OrthoDB" id="6624869at2759"/>
<dbReference type="Proteomes" id="UP000325440">
    <property type="component" value="Unassembled WGS sequence"/>
</dbReference>
<sequence>NPQLLIIADHNYADSFTPKQITPFNTDLLSYLNTKFVYLEFTVKRTTTKLYEDLIRKQCELEKQILLQKLSIASYSLSEFAYLIGEGPGYTAIKTGEIIYLQKCVPINVNLNFQDRCFNELPVSVNNKTYYMTPKNHILQNFGTQIDCNEFIPAAFASDAKRWIALTPKPHKINPPQKLKPATTLSWSYE</sequence>